<dbReference type="InterPro" id="IPR055219">
    <property type="entry name" value="MinC_N_1"/>
</dbReference>
<sequence>MGMKMSRLVTIRSSRYGLDIELDSEAEFTALLAELAEKFRASSRFFGNAQMALGFAGRELSRAEEDEILEVINRNTQIEILCIIEHREKNELVYKSIIDRTLTDIRRWRGDFYRGPLGGKQILESESSVVILGDVEPGAAVRAGGNVAVFGTVYGSVQAGIPADRDAFVVALAMQPKQLCIGGIEAKRQIICQESLSIRGPKIAVVDGNRIYLDPLVE</sequence>
<dbReference type="RefSeq" id="WP_227706340.1">
    <property type="nucleotide sequence ID" value="NZ_JAJEQX010000002.1"/>
</dbReference>
<dbReference type="Pfam" id="PF22642">
    <property type="entry name" value="MinC_N_1"/>
    <property type="match status" value="1"/>
</dbReference>
<feature type="domain" description="Septum formation inhibitor MinC C-terminal" evidence="7">
    <location>
        <begin position="114"/>
        <end position="212"/>
    </location>
</feature>
<evidence type="ECO:0000259" key="8">
    <source>
        <dbReference type="Pfam" id="PF22642"/>
    </source>
</evidence>
<dbReference type="Gene3D" id="3.30.160.540">
    <property type="match status" value="1"/>
</dbReference>
<keyword evidence="3 6" id="KW-0717">Septation</keyword>
<comment type="subunit">
    <text evidence="5 6">Interacts with MinD and FtsZ.</text>
</comment>
<organism evidence="9 10">
    <name type="scientific">Ruminococcus turbiniformis</name>
    <dbReference type="NCBI Taxonomy" id="2881258"/>
    <lineage>
        <taxon>Bacteria</taxon>
        <taxon>Bacillati</taxon>
        <taxon>Bacillota</taxon>
        <taxon>Clostridia</taxon>
        <taxon>Eubacteriales</taxon>
        <taxon>Oscillospiraceae</taxon>
        <taxon>Ruminococcus</taxon>
    </lineage>
</organism>
<dbReference type="InterPro" id="IPR005526">
    <property type="entry name" value="Septum_form_inhib_MinC_C"/>
</dbReference>
<dbReference type="InterPro" id="IPR013033">
    <property type="entry name" value="MinC"/>
</dbReference>
<evidence type="ECO:0000313" key="9">
    <source>
        <dbReference type="EMBL" id="MCC2253182.1"/>
    </source>
</evidence>
<keyword evidence="10" id="KW-1185">Reference proteome</keyword>
<evidence type="ECO:0000313" key="10">
    <source>
        <dbReference type="Proteomes" id="UP001198151"/>
    </source>
</evidence>
<dbReference type="PANTHER" id="PTHR34108">
    <property type="entry name" value="SEPTUM SITE-DETERMINING PROTEIN MINC"/>
    <property type="match status" value="1"/>
</dbReference>
<evidence type="ECO:0000259" key="7">
    <source>
        <dbReference type="Pfam" id="PF03775"/>
    </source>
</evidence>
<evidence type="ECO:0000256" key="2">
    <source>
        <dbReference type="ARBA" id="ARBA00022618"/>
    </source>
</evidence>
<gene>
    <name evidence="6" type="primary">minC</name>
    <name evidence="9" type="ORF">LKD70_01780</name>
</gene>
<protein>
    <recommendedName>
        <fullName evidence="6">Probable septum site-determining protein MinC</fullName>
    </recommendedName>
</protein>
<proteinExistence type="inferred from homology"/>
<dbReference type="InterPro" id="IPR036145">
    <property type="entry name" value="MinC_C_sf"/>
</dbReference>
<accession>A0ABS8FT11</accession>
<comment type="function">
    <text evidence="6">Cell division inhibitor that blocks the formation of polar Z ring septums. Rapidly oscillates between the poles of the cell to destabilize FtsZ filaments that have formed before they mature into polar Z rings. Prevents FtsZ polymerization.</text>
</comment>
<comment type="similarity">
    <text evidence="1 6">Belongs to the MinC family.</text>
</comment>
<dbReference type="InterPro" id="IPR016098">
    <property type="entry name" value="CAP/MinC_C"/>
</dbReference>
<evidence type="ECO:0000256" key="5">
    <source>
        <dbReference type="ARBA" id="ARBA00046874"/>
    </source>
</evidence>
<dbReference type="Gene3D" id="2.160.20.70">
    <property type="match status" value="1"/>
</dbReference>
<dbReference type="Proteomes" id="UP001198151">
    <property type="component" value="Unassembled WGS sequence"/>
</dbReference>
<dbReference type="PANTHER" id="PTHR34108:SF1">
    <property type="entry name" value="SEPTUM SITE-DETERMINING PROTEIN MINC"/>
    <property type="match status" value="1"/>
</dbReference>
<dbReference type="Pfam" id="PF03775">
    <property type="entry name" value="MinC_C"/>
    <property type="match status" value="1"/>
</dbReference>
<keyword evidence="4 6" id="KW-0131">Cell cycle</keyword>
<evidence type="ECO:0000256" key="4">
    <source>
        <dbReference type="ARBA" id="ARBA00023306"/>
    </source>
</evidence>
<evidence type="ECO:0000256" key="6">
    <source>
        <dbReference type="HAMAP-Rule" id="MF_00267"/>
    </source>
</evidence>
<dbReference type="HAMAP" id="MF_00267">
    <property type="entry name" value="MinC"/>
    <property type="match status" value="1"/>
</dbReference>
<comment type="caution">
    <text evidence="9">The sequence shown here is derived from an EMBL/GenBank/DDBJ whole genome shotgun (WGS) entry which is preliminary data.</text>
</comment>
<dbReference type="EMBL" id="JAJEQX010000002">
    <property type="protein sequence ID" value="MCC2253182.1"/>
    <property type="molecule type" value="Genomic_DNA"/>
</dbReference>
<dbReference type="SUPFAM" id="SSF63848">
    <property type="entry name" value="Cell-division inhibitor MinC, C-terminal domain"/>
    <property type="match status" value="1"/>
</dbReference>
<keyword evidence="2 6" id="KW-0132">Cell division</keyword>
<reference evidence="9 10" key="1">
    <citation type="submission" date="2021-10" db="EMBL/GenBank/DDBJ databases">
        <title>Anaerobic single-cell dispensing facilitates the cultivation of human gut bacteria.</title>
        <authorList>
            <person name="Afrizal A."/>
        </authorList>
    </citation>
    <scope>NUCLEOTIDE SEQUENCE [LARGE SCALE GENOMIC DNA]</scope>
    <source>
        <strain evidence="9 10">CLA-AA-H200</strain>
    </source>
</reference>
<name>A0ABS8FT11_9FIRM</name>
<feature type="domain" description="Septum site-determining protein MinC N-terminal" evidence="8">
    <location>
        <begin position="9"/>
        <end position="83"/>
    </location>
</feature>
<evidence type="ECO:0000256" key="3">
    <source>
        <dbReference type="ARBA" id="ARBA00023210"/>
    </source>
</evidence>
<evidence type="ECO:0000256" key="1">
    <source>
        <dbReference type="ARBA" id="ARBA00006291"/>
    </source>
</evidence>